<keyword evidence="4 6" id="KW-1133">Transmembrane helix</keyword>
<comment type="caution">
    <text evidence="9">The sequence shown here is derived from an EMBL/GenBank/DDBJ whole genome shotgun (WGS) entry which is preliminary data.</text>
</comment>
<dbReference type="Pfam" id="PF02687">
    <property type="entry name" value="FtsX"/>
    <property type="match status" value="2"/>
</dbReference>
<keyword evidence="5 6" id="KW-0472">Membrane</keyword>
<feature type="domain" description="ABC3 transporter permease C-terminal" evidence="7">
    <location>
        <begin position="289"/>
        <end position="400"/>
    </location>
</feature>
<protein>
    <recommendedName>
        <fullName evidence="11">ABC transporter permease</fullName>
    </recommendedName>
</protein>
<dbReference type="RefSeq" id="WP_099150017.1">
    <property type="nucleotide sequence ID" value="NZ_PDUD01000017.1"/>
</dbReference>
<feature type="transmembrane region" description="Helical" evidence="6">
    <location>
        <begin position="425"/>
        <end position="445"/>
    </location>
</feature>
<keyword evidence="2" id="KW-1003">Cell membrane</keyword>
<dbReference type="OrthoDB" id="1451596at2"/>
<dbReference type="PANTHER" id="PTHR30572:SF18">
    <property type="entry name" value="ABC-TYPE MACROLIDE FAMILY EXPORT SYSTEM PERMEASE COMPONENT 2"/>
    <property type="match status" value="1"/>
</dbReference>
<dbReference type="Proteomes" id="UP000223913">
    <property type="component" value="Unassembled WGS sequence"/>
</dbReference>
<evidence type="ECO:0000313" key="9">
    <source>
        <dbReference type="EMBL" id="PHN06761.1"/>
    </source>
</evidence>
<gene>
    <name evidence="9" type="ORF">CRP01_10745</name>
</gene>
<reference evidence="9 10" key="1">
    <citation type="submission" date="2017-10" db="EMBL/GenBank/DDBJ databases">
        <title>The draft genome sequence of Lewinella nigricans NBRC 102662.</title>
        <authorList>
            <person name="Wang K."/>
        </authorList>
    </citation>
    <scope>NUCLEOTIDE SEQUENCE [LARGE SCALE GENOMIC DNA]</scope>
    <source>
        <strain evidence="9 10">NBRC 102662</strain>
    </source>
</reference>
<feature type="transmembrane region" description="Helical" evidence="6">
    <location>
        <begin position="376"/>
        <end position="393"/>
    </location>
</feature>
<feature type="domain" description="ABC3 transporter permease C-terminal" evidence="7">
    <location>
        <begin position="672"/>
        <end position="782"/>
    </location>
</feature>
<dbReference type="InterPro" id="IPR050250">
    <property type="entry name" value="Macrolide_Exporter_MacB"/>
</dbReference>
<keyword evidence="3 6" id="KW-0812">Transmembrane</keyword>
<feature type="transmembrane region" description="Helical" evidence="6">
    <location>
        <begin position="758"/>
        <end position="778"/>
    </location>
</feature>
<feature type="domain" description="MacB-like periplasmic core" evidence="8">
    <location>
        <begin position="20"/>
        <end position="241"/>
    </location>
</feature>
<feature type="transmembrane region" description="Helical" evidence="6">
    <location>
        <begin position="334"/>
        <end position="356"/>
    </location>
</feature>
<comment type="subcellular location">
    <subcellularLocation>
        <location evidence="1">Cell membrane</location>
        <topology evidence="1">Multi-pass membrane protein</topology>
    </subcellularLocation>
</comment>
<evidence type="ECO:0000256" key="2">
    <source>
        <dbReference type="ARBA" id="ARBA00022475"/>
    </source>
</evidence>
<feature type="transmembrane region" description="Helical" evidence="6">
    <location>
        <begin position="283"/>
        <end position="305"/>
    </location>
</feature>
<dbReference type="InterPro" id="IPR025857">
    <property type="entry name" value="MacB_PCD"/>
</dbReference>
<evidence type="ECO:0000259" key="7">
    <source>
        <dbReference type="Pfam" id="PF02687"/>
    </source>
</evidence>
<feature type="domain" description="MacB-like periplasmic core" evidence="8">
    <location>
        <begin position="476"/>
        <end position="633"/>
    </location>
</feature>
<evidence type="ECO:0000313" key="10">
    <source>
        <dbReference type="Proteomes" id="UP000223913"/>
    </source>
</evidence>
<feature type="transmembrane region" description="Helical" evidence="6">
    <location>
        <begin position="713"/>
        <end position="738"/>
    </location>
</feature>
<evidence type="ECO:0000256" key="4">
    <source>
        <dbReference type="ARBA" id="ARBA00022989"/>
    </source>
</evidence>
<dbReference type="AlphaFoldDB" id="A0A2D0NE23"/>
<evidence type="ECO:0000256" key="5">
    <source>
        <dbReference type="ARBA" id="ARBA00023136"/>
    </source>
</evidence>
<organism evidence="9 10">
    <name type="scientific">Flavilitoribacter nigricans (strain ATCC 23147 / DSM 23189 / NBRC 102662 / NCIMB 1420 / SS-2)</name>
    <name type="common">Lewinella nigricans</name>
    <dbReference type="NCBI Taxonomy" id="1122177"/>
    <lineage>
        <taxon>Bacteria</taxon>
        <taxon>Pseudomonadati</taxon>
        <taxon>Bacteroidota</taxon>
        <taxon>Saprospiria</taxon>
        <taxon>Saprospirales</taxon>
        <taxon>Lewinellaceae</taxon>
        <taxon>Flavilitoribacter</taxon>
    </lineage>
</organism>
<feature type="transmembrane region" description="Helical" evidence="6">
    <location>
        <begin position="669"/>
        <end position="692"/>
    </location>
</feature>
<dbReference type="Pfam" id="PF12704">
    <property type="entry name" value="MacB_PCD"/>
    <property type="match status" value="2"/>
</dbReference>
<accession>A0A2D0NE23</accession>
<dbReference type="GO" id="GO:0005886">
    <property type="term" value="C:plasma membrane"/>
    <property type="evidence" value="ECO:0007669"/>
    <property type="project" value="UniProtKB-SubCell"/>
</dbReference>
<evidence type="ECO:0000256" key="3">
    <source>
        <dbReference type="ARBA" id="ARBA00022692"/>
    </source>
</evidence>
<dbReference type="InterPro" id="IPR003838">
    <property type="entry name" value="ABC3_permease_C"/>
</dbReference>
<keyword evidence="10" id="KW-1185">Reference proteome</keyword>
<evidence type="ECO:0000259" key="8">
    <source>
        <dbReference type="Pfam" id="PF12704"/>
    </source>
</evidence>
<evidence type="ECO:0000256" key="1">
    <source>
        <dbReference type="ARBA" id="ARBA00004651"/>
    </source>
</evidence>
<dbReference type="GO" id="GO:0022857">
    <property type="term" value="F:transmembrane transporter activity"/>
    <property type="evidence" value="ECO:0007669"/>
    <property type="project" value="TreeGrafter"/>
</dbReference>
<evidence type="ECO:0000256" key="6">
    <source>
        <dbReference type="SAM" id="Phobius"/>
    </source>
</evidence>
<sequence length="792" mass="88815">MLKSYLKIALRGLVKHRVYSLINISGLAVGMAVALLIGLLIHYEFSYNRFLSGYDQSYQIYVNESVEGAIESSNAVPLPVANALRNNIPGIRYVAECDWMQRHGLMVGEQKLYLSGASVGGDFLKIFRFPLLQGHAETALSDPYSIILTARTARALFGDEDPMGKSVRYDNRFDLQVTGVMGNIPSNSSFYFQYLVPFSLYEQSAGWVRASRTQWENYSFQIYAALDPNASREQVSSRIRDLIQDNSEGKVNFEPELGLYPFKDWHLYNEFENGQPSGGYIDYLQMFGLIGLLVLILACINFTNLATARSEKRAKEVGVRKAIGSKRKHLVTQFLVESFLITSLAAVLSLILVYAILPFFNDLANVRIQFPLDQPLFWIVLLVYTTLTALMAGSRPAWYLSSFQAVKVLKGKITTGRGTSRGRKILVLLQFSSSIALIIGTMVIYRQINYVQQRPVGYDQERLMMTRMTDDLNDNYQVLRNEMLQSGVVESVAWGSSPITSIFSRIEVEHWPGKTGDTPAGGIAFIRVTEDYFNTLGIQLLQGRNFHPDWQSDSTSLIINRAAADRFGLEDPVNQTITLQGGDQGTIVGLVEDALMISPYDPVVPTVFAHGQWGASMLYRLRPEVNTQQAIATLSVLFNRHNPTFPYEYEFVDDTYAQKFRLEVLVGKLAAIFAALAIFVSCLGLFGLATYLAEQRRKEIGIRKVLGASLSQIWLLLSREFIGLILLSCIIAVPIALYFIQRWLAQYTYRIDIGPGEFIIAGLGAVLITLITISFQAIRAGRERPVESLRVE</sequence>
<feature type="transmembrane region" description="Helical" evidence="6">
    <location>
        <begin position="21"/>
        <end position="43"/>
    </location>
</feature>
<dbReference type="PANTHER" id="PTHR30572">
    <property type="entry name" value="MEMBRANE COMPONENT OF TRANSPORTER-RELATED"/>
    <property type="match status" value="1"/>
</dbReference>
<dbReference type="EMBL" id="PDUD01000017">
    <property type="protein sequence ID" value="PHN06761.1"/>
    <property type="molecule type" value="Genomic_DNA"/>
</dbReference>
<evidence type="ECO:0008006" key="11">
    <source>
        <dbReference type="Google" id="ProtNLM"/>
    </source>
</evidence>
<name>A0A2D0NE23_FLAN2</name>
<proteinExistence type="predicted"/>